<accession>A0ACC1YGL9</accession>
<organism evidence="1 2">
    <name type="scientific">Melia azedarach</name>
    <name type="common">Chinaberry tree</name>
    <dbReference type="NCBI Taxonomy" id="155640"/>
    <lineage>
        <taxon>Eukaryota</taxon>
        <taxon>Viridiplantae</taxon>
        <taxon>Streptophyta</taxon>
        <taxon>Embryophyta</taxon>
        <taxon>Tracheophyta</taxon>
        <taxon>Spermatophyta</taxon>
        <taxon>Magnoliopsida</taxon>
        <taxon>eudicotyledons</taxon>
        <taxon>Gunneridae</taxon>
        <taxon>Pentapetalae</taxon>
        <taxon>rosids</taxon>
        <taxon>malvids</taxon>
        <taxon>Sapindales</taxon>
        <taxon>Meliaceae</taxon>
        <taxon>Melia</taxon>
    </lineage>
</organism>
<dbReference type="Proteomes" id="UP001164539">
    <property type="component" value="Chromosome 3"/>
</dbReference>
<comment type="caution">
    <text evidence="1">The sequence shown here is derived from an EMBL/GenBank/DDBJ whole genome shotgun (WGS) entry which is preliminary data.</text>
</comment>
<evidence type="ECO:0000313" key="2">
    <source>
        <dbReference type="Proteomes" id="UP001164539"/>
    </source>
</evidence>
<sequence>MISCVEGCSLAASQSWRWVNWRLVLWGRLLSLGRWINWRLVLWGRLLILGRWVNWRLVLWGWLLSLGRFEGSGRLLHMRGFLVIIRWWFLWWWIVWWIINWWLEW</sequence>
<gene>
    <name evidence="1" type="ORF">OWV82_006133</name>
</gene>
<keyword evidence="2" id="KW-1185">Reference proteome</keyword>
<evidence type="ECO:0000313" key="1">
    <source>
        <dbReference type="EMBL" id="KAJ4722673.1"/>
    </source>
</evidence>
<reference evidence="1 2" key="1">
    <citation type="journal article" date="2023" name="Science">
        <title>Complex scaffold remodeling in plant triterpene biosynthesis.</title>
        <authorList>
            <person name="De La Pena R."/>
            <person name="Hodgson H."/>
            <person name="Liu J.C."/>
            <person name="Stephenson M.J."/>
            <person name="Martin A.C."/>
            <person name="Owen C."/>
            <person name="Harkess A."/>
            <person name="Leebens-Mack J."/>
            <person name="Jimenez L.E."/>
            <person name="Osbourn A."/>
            <person name="Sattely E.S."/>
        </authorList>
    </citation>
    <scope>NUCLEOTIDE SEQUENCE [LARGE SCALE GENOMIC DNA]</scope>
    <source>
        <strain evidence="2">cv. JPN11</strain>
        <tissue evidence="1">Leaf</tissue>
    </source>
</reference>
<protein>
    <submittedName>
        <fullName evidence="1">Uncharacterized protein</fullName>
    </submittedName>
</protein>
<dbReference type="EMBL" id="CM051396">
    <property type="protein sequence ID" value="KAJ4722673.1"/>
    <property type="molecule type" value="Genomic_DNA"/>
</dbReference>
<name>A0ACC1YGL9_MELAZ</name>
<proteinExistence type="predicted"/>